<sequence length="86" mass="9572">RCSHVVIMQDPITMAIADLVDCLLDPIGRPHCQLVHQNITAIEDWVTARGNIVFKNILTSSDICRNMASHQQPQPEVVSHANFLSP</sequence>
<gene>
    <name evidence="1" type="primary">ORF30947</name>
</gene>
<evidence type="ECO:0000313" key="1">
    <source>
        <dbReference type="EMBL" id="CEK57737.1"/>
    </source>
</evidence>
<organism evidence="1">
    <name type="scientific">Arion vulgaris</name>
    <dbReference type="NCBI Taxonomy" id="1028688"/>
    <lineage>
        <taxon>Eukaryota</taxon>
        <taxon>Metazoa</taxon>
        <taxon>Spiralia</taxon>
        <taxon>Lophotrochozoa</taxon>
        <taxon>Mollusca</taxon>
        <taxon>Gastropoda</taxon>
        <taxon>Heterobranchia</taxon>
        <taxon>Euthyneura</taxon>
        <taxon>Panpulmonata</taxon>
        <taxon>Eupulmonata</taxon>
        <taxon>Stylommatophora</taxon>
        <taxon>Helicina</taxon>
        <taxon>Arionoidea</taxon>
        <taxon>Arionidae</taxon>
        <taxon>Arion</taxon>
    </lineage>
</organism>
<dbReference type="AlphaFoldDB" id="A0A0B6YNI7"/>
<proteinExistence type="predicted"/>
<dbReference type="EMBL" id="HACG01010872">
    <property type="protein sequence ID" value="CEK57737.1"/>
    <property type="molecule type" value="Transcribed_RNA"/>
</dbReference>
<reference evidence="1" key="1">
    <citation type="submission" date="2014-12" db="EMBL/GenBank/DDBJ databases">
        <title>Insight into the proteome of Arion vulgaris.</title>
        <authorList>
            <person name="Aradska J."/>
            <person name="Bulat T."/>
            <person name="Smidak R."/>
            <person name="Sarate P."/>
            <person name="Gangsoo J."/>
            <person name="Sialana F."/>
            <person name="Bilban M."/>
            <person name="Lubec G."/>
        </authorList>
    </citation>
    <scope>NUCLEOTIDE SEQUENCE</scope>
    <source>
        <tissue evidence="1">Skin</tissue>
    </source>
</reference>
<name>A0A0B6YNI7_9EUPU</name>
<feature type="non-terminal residue" evidence="1">
    <location>
        <position position="1"/>
    </location>
</feature>
<feature type="non-terminal residue" evidence="1">
    <location>
        <position position="86"/>
    </location>
</feature>
<protein>
    <submittedName>
        <fullName evidence="1">Uncharacterized protein</fullName>
    </submittedName>
</protein>
<accession>A0A0B6YNI7</accession>